<keyword evidence="3" id="KW-1185">Reference proteome</keyword>
<dbReference type="PANTHER" id="PTHR47572">
    <property type="entry name" value="LIPOPROTEIN-RELATED"/>
    <property type="match status" value="1"/>
</dbReference>
<name>A0A9W4B474_9MYCO</name>
<protein>
    <submittedName>
        <fullName evidence="2">Gluconolactonase</fullName>
    </submittedName>
</protein>
<dbReference type="Gene3D" id="2.120.10.30">
    <property type="entry name" value="TolB, C-terminal domain"/>
    <property type="match status" value="2"/>
</dbReference>
<evidence type="ECO:0000313" key="3">
    <source>
        <dbReference type="Proteomes" id="UP000465785"/>
    </source>
</evidence>
<reference evidence="2 3" key="1">
    <citation type="journal article" date="2019" name="Emerg. Microbes Infect.">
        <title>Comprehensive subspecies identification of 175 nontuberculous mycobacteria species based on 7547 genomic profiles.</title>
        <authorList>
            <person name="Matsumoto Y."/>
            <person name="Kinjo T."/>
            <person name="Motooka D."/>
            <person name="Nabeya D."/>
            <person name="Jung N."/>
            <person name="Uechi K."/>
            <person name="Horii T."/>
            <person name="Iida T."/>
            <person name="Fujita J."/>
            <person name="Nakamura S."/>
        </authorList>
    </citation>
    <scope>NUCLEOTIDE SEQUENCE [LARGE SCALE GENOMIC DNA]</scope>
    <source>
        <strain evidence="2 3">JCM 6399</strain>
    </source>
</reference>
<dbReference type="InterPro" id="IPR011042">
    <property type="entry name" value="6-blade_b-propeller_TolB-like"/>
</dbReference>
<dbReference type="SUPFAM" id="SSF63829">
    <property type="entry name" value="Calcium-dependent phosphotriesterase"/>
    <property type="match status" value="1"/>
</dbReference>
<dbReference type="Pfam" id="PF08450">
    <property type="entry name" value="SGL"/>
    <property type="match status" value="1"/>
</dbReference>
<dbReference type="AlphaFoldDB" id="A0A9W4B474"/>
<gene>
    <name evidence="2" type="ORF">MGALJ_32310</name>
</gene>
<organism evidence="2 3">
    <name type="scientific">Mycobacterium gallinarum</name>
    <dbReference type="NCBI Taxonomy" id="39689"/>
    <lineage>
        <taxon>Bacteria</taxon>
        <taxon>Bacillati</taxon>
        <taxon>Actinomycetota</taxon>
        <taxon>Actinomycetes</taxon>
        <taxon>Mycobacteriales</taxon>
        <taxon>Mycobacteriaceae</taxon>
        <taxon>Mycobacterium</taxon>
    </lineage>
</organism>
<evidence type="ECO:0000259" key="1">
    <source>
        <dbReference type="Pfam" id="PF08450"/>
    </source>
</evidence>
<dbReference type="RefSeq" id="WP_163730476.1">
    <property type="nucleotide sequence ID" value="NZ_AP022601.1"/>
</dbReference>
<evidence type="ECO:0000313" key="2">
    <source>
        <dbReference type="EMBL" id="BBY93562.1"/>
    </source>
</evidence>
<dbReference type="InterPro" id="IPR013658">
    <property type="entry name" value="SGL"/>
</dbReference>
<dbReference type="PANTHER" id="PTHR47572:SF5">
    <property type="entry name" value="BLR2277 PROTEIN"/>
    <property type="match status" value="1"/>
</dbReference>
<dbReference type="KEGG" id="mgau:MGALJ_32310"/>
<dbReference type="InterPro" id="IPR051262">
    <property type="entry name" value="SMP-30/CGR1_Lactonase"/>
</dbReference>
<sequence>MTLRCVASGLGFPEGPIVDDDGSVLVSEIANGRISRVRPDGAVETFAETGGGPNGLARLPDGRILVCQNGGSRFAIRPWPFDIDGSVPLFLPAGAPDQPITPQLQVVSSEGEATTLTTTFTSISDDELPLARPSDICVDAQGGFYVTDGFSVQGRSRSITGVLYGTPDGQLSEIVYPLELPNGVALSPDGSKLYVAETRTRRIWQFEVLGPGRLGAARGLATVPSGGPMNFGGADGLCVAPDGTIIVATVGTGGVTAFSPDGQLLGAIAADDPMTTNVALSHDGCSLFITLASSGRLVVVDDWRTALTPIP</sequence>
<dbReference type="Proteomes" id="UP000465785">
    <property type="component" value="Chromosome"/>
</dbReference>
<accession>A0A9W4B474</accession>
<proteinExistence type="predicted"/>
<dbReference type="EMBL" id="AP022601">
    <property type="protein sequence ID" value="BBY93562.1"/>
    <property type="molecule type" value="Genomic_DNA"/>
</dbReference>
<feature type="domain" description="SMP-30/Gluconolactonase/LRE-like region" evidence="1">
    <location>
        <begin position="12"/>
        <end position="292"/>
    </location>
</feature>